<feature type="transmembrane region" description="Helical" evidence="2">
    <location>
        <begin position="127"/>
        <end position="144"/>
    </location>
</feature>
<keyword evidence="5" id="KW-1185">Reference proteome</keyword>
<accession>A0A368T983</accession>
<evidence type="ECO:0000313" key="4">
    <source>
        <dbReference type="EMBL" id="RCV61015.1"/>
    </source>
</evidence>
<protein>
    <recommendedName>
        <fullName evidence="3">DUF418 domain-containing protein</fullName>
    </recommendedName>
</protein>
<dbReference type="InterPro" id="IPR007349">
    <property type="entry name" value="DUF418"/>
</dbReference>
<dbReference type="OrthoDB" id="2388539at2"/>
<dbReference type="PANTHER" id="PTHR30590">
    <property type="entry name" value="INNER MEMBRANE PROTEIN"/>
    <property type="match status" value="1"/>
</dbReference>
<organism evidence="4 5">
    <name type="scientific">Marinitenerispora sediminis</name>
    <dbReference type="NCBI Taxonomy" id="1931232"/>
    <lineage>
        <taxon>Bacteria</taxon>
        <taxon>Bacillati</taxon>
        <taxon>Actinomycetota</taxon>
        <taxon>Actinomycetes</taxon>
        <taxon>Streptosporangiales</taxon>
        <taxon>Nocardiopsidaceae</taxon>
        <taxon>Marinitenerispora</taxon>
    </lineage>
</organism>
<name>A0A368T983_9ACTN</name>
<evidence type="ECO:0000256" key="2">
    <source>
        <dbReference type="SAM" id="Phobius"/>
    </source>
</evidence>
<feature type="transmembrane region" description="Helical" evidence="2">
    <location>
        <begin position="338"/>
        <end position="355"/>
    </location>
</feature>
<feature type="region of interest" description="Disordered" evidence="1">
    <location>
        <begin position="1"/>
        <end position="29"/>
    </location>
</feature>
<dbReference type="Pfam" id="PF04235">
    <property type="entry name" value="DUF418"/>
    <property type="match status" value="1"/>
</dbReference>
<keyword evidence="2" id="KW-0472">Membrane</keyword>
<evidence type="ECO:0000313" key="5">
    <source>
        <dbReference type="Proteomes" id="UP000253318"/>
    </source>
</evidence>
<feature type="transmembrane region" description="Helical" evidence="2">
    <location>
        <begin position="361"/>
        <end position="381"/>
    </location>
</feature>
<evidence type="ECO:0000259" key="3">
    <source>
        <dbReference type="Pfam" id="PF04235"/>
    </source>
</evidence>
<feature type="transmembrane region" description="Helical" evidence="2">
    <location>
        <begin position="259"/>
        <end position="280"/>
    </location>
</feature>
<dbReference type="Proteomes" id="UP000253318">
    <property type="component" value="Unassembled WGS sequence"/>
</dbReference>
<feature type="transmembrane region" description="Helical" evidence="2">
    <location>
        <begin position="150"/>
        <end position="169"/>
    </location>
</feature>
<feature type="transmembrane region" description="Helical" evidence="2">
    <location>
        <begin position="300"/>
        <end position="318"/>
    </location>
</feature>
<sequence length="410" mass="43111">MFTPIPDRRRDPVSTSFTAAGPAAPDAARAPRRSLAPDLARGLMLLVIALVHAHMFVAVAPPLSTGYPSEGTVLDRTAAAVLTLLADGRGYPMFAALFGYGLARILARQEARGRGWPAARRLLRRRAWWLLAFGACHALLLFGGDILGPYGLLALLLVGLLRLSDRALLWTAAACAAVLPVLYNIAYTSLMMATGSAASGAGTTDPLTDAGLRIATWPITSLMFAVAAAAPFLVGMWAGRHRLLDHPERHVTLLRRATAVGISAAVLGGLPLAAVNALVWEDPSTTALIAVNTLHSVSGYLGGFGYAALIGLLAARFADRRGPVVTALAACGERSMTCYLLQSVAWMVLFTPYYLGVGEHVGVALSVAVAVAVWLTGIAVAEVLRRAGRRGPAEALLRRLAYGRPAAAAR</sequence>
<reference evidence="4 5" key="1">
    <citation type="submission" date="2018-04" db="EMBL/GenBank/DDBJ databases">
        <title>Novel actinobacteria from marine sediment.</title>
        <authorList>
            <person name="Ng Z.Y."/>
            <person name="Tan G.Y.A."/>
        </authorList>
    </citation>
    <scope>NUCLEOTIDE SEQUENCE [LARGE SCALE GENOMIC DNA]</scope>
    <source>
        <strain evidence="4 5">TPS81</strain>
    </source>
</reference>
<feature type="compositionally biased region" description="Low complexity" evidence="1">
    <location>
        <begin position="19"/>
        <end position="29"/>
    </location>
</feature>
<feature type="transmembrane region" description="Helical" evidence="2">
    <location>
        <begin position="39"/>
        <end position="60"/>
    </location>
</feature>
<feature type="compositionally biased region" description="Basic and acidic residues" evidence="1">
    <location>
        <begin position="1"/>
        <end position="12"/>
    </location>
</feature>
<keyword evidence="2" id="KW-0812">Transmembrane</keyword>
<feature type="domain" description="DUF418" evidence="3">
    <location>
        <begin position="238"/>
        <end position="403"/>
    </location>
</feature>
<feature type="transmembrane region" description="Helical" evidence="2">
    <location>
        <begin position="90"/>
        <end position="107"/>
    </location>
</feature>
<dbReference type="EMBL" id="QEIN01000026">
    <property type="protein sequence ID" value="RCV61015.1"/>
    <property type="molecule type" value="Genomic_DNA"/>
</dbReference>
<comment type="caution">
    <text evidence="4">The sequence shown here is derived from an EMBL/GenBank/DDBJ whole genome shotgun (WGS) entry which is preliminary data.</text>
</comment>
<dbReference type="AlphaFoldDB" id="A0A368T983"/>
<evidence type="ECO:0000256" key="1">
    <source>
        <dbReference type="SAM" id="MobiDB-lite"/>
    </source>
</evidence>
<dbReference type="PANTHER" id="PTHR30590:SF2">
    <property type="entry name" value="INNER MEMBRANE PROTEIN"/>
    <property type="match status" value="1"/>
</dbReference>
<keyword evidence="2" id="KW-1133">Transmembrane helix</keyword>
<proteinExistence type="predicted"/>
<dbReference type="InterPro" id="IPR052529">
    <property type="entry name" value="Bact_Transport_Assoc"/>
</dbReference>
<feature type="transmembrane region" description="Helical" evidence="2">
    <location>
        <begin position="214"/>
        <end position="238"/>
    </location>
</feature>
<gene>
    <name evidence="4" type="ORF">DEF24_05195</name>
</gene>